<accession>A0A0E0EV65</accession>
<keyword evidence="1" id="KW-1133">Transmembrane helix</keyword>
<feature type="transmembrane region" description="Helical" evidence="1">
    <location>
        <begin position="65"/>
        <end position="85"/>
    </location>
</feature>
<dbReference type="AlphaFoldDB" id="A0A0E0EV65"/>
<name>A0A0E0EV65_9ORYZ</name>
<dbReference type="HOGENOM" id="CLU_1386125_0_0_1"/>
<evidence type="ECO:0000313" key="3">
    <source>
        <dbReference type="Proteomes" id="UP000008021"/>
    </source>
</evidence>
<dbReference type="InterPro" id="IPR044693">
    <property type="entry name" value="SGO_plant"/>
</dbReference>
<feature type="transmembrane region" description="Helical" evidence="1">
    <location>
        <begin position="153"/>
        <end position="173"/>
    </location>
</feature>
<reference evidence="2" key="1">
    <citation type="submission" date="2015-04" db="UniProtKB">
        <authorList>
            <consortium name="EnsemblPlants"/>
        </authorList>
    </citation>
    <scope>IDENTIFICATION</scope>
</reference>
<dbReference type="Gramene" id="OMERI10G00190.1">
    <property type="protein sequence ID" value="OMERI10G00190.1"/>
    <property type="gene ID" value="OMERI10G00190"/>
</dbReference>
<dbReference type="PANTHER" id="PTHR34373:SF9">
    <property type="entry name" value="SHUGOSHIN 2"/>
    <property type="match status" value="1"/>
</dbReference>
<keyword evidence="3" id="KW-1185">Reference proteome</keyword>
<reference evidence="2" key="2">
    <citation type="submission" date="2018-05" db="EMBL/GenBank/DDBJ databases">
        <title>OmerRS3 (Oryza meridionalis Reference Sequence Version 3).</title>
        <authorList>
            <person name="Zhang J."/>
            <person name="Kudrna D."/>
            <person name="Lee S."/>
            <person name="Talag J."/>
            <person name="Welchert J."/>
            <person name="Wing R.A."/>
        </authorList>
    </citation>
    <scope>NUCLEOTIDE SEQUENCE [LARGE SCALE GENOMIC DNA]</scope>
    <source>
        <strain evidence="2">cv. OR44</strain>
    </source>
</reference>
<dbReference type="EnsemblPlants" id="OMERI10G00190.1">
    <property type="protein sequence ID" value="OMERI10G00190.1"/>
    <property type="gene ID" value="OMERI10G00190"/>
</dbReference>
<evidence type="ECO:0000313" key="2">
    <source>
        <dbReference type="EnsemblPlants" id="OMERI10G00190.1"/>
    </source>
</evidence>
<dbReference type="Proteomes" id="UP000008021">
    <property type="component" value="Chromosome 10"/>
</dbReference>
<dbReference type="STRING" id="40149.A0A0E0EV65"/>
<keyword evidence="1" id="KW-0472">Membrane</keyword>
<dbReference type="GO" id="GO:0045144">
    <property type="term" value="P:meiotic sister chromatid segregation"/>
    <property type="evidence" value="ECO:0007669"/>
    <property type="project" value="InterPro"/>
</dbReference>
<evidence type="ECO:0000256" key="1">
    <source>
        <dbReference type="SAM" id="Phobius"/>
    </source>
</evidence>
<organism evidence="2">
    <name type="scientific">Oryza meridionalis</name>
    <dbReference type="NCBI Taxonomy" id="40149"/>
    <lineage>
        <taxon>Eukaryota</taxon>
        <taxon>Viridiplantae</taxon>
        <taxon>Streptophyta</taxon>
        <taxon>Embryophyta</taxon>
        <taxon>Tracheophyta</taxon>
        <taxon>Spermatophyta</taxon>
        <taxon>Magnoliopsida</taxon>
        <taxon>Liliopsida</taxon>
        <taxon>Poales</taxon>
        <taxon>Poaceae</taxon>
        <taxon>BOP clade</taxon>
        <taxon>Oryzoideae</taxon>
        <taxon>Oryzeae</taxon>
        <taxon>Oryzinae</taxon>
        <taxon>Oryza</taxon>
    </lineage>
</organism>
<dbReference type="PANTHER" id="PTHR34373">
    <property type="entry name" value="SHUGOSHIN 2"/>
    <property type="match status" value="1"/>
</dbReference>
<dbReference type="GO" id="GO:0034090">
    <property type="term" value="P:maintenance of meiotic sister chromatid cohesion"/>
    <property type="evidence" value="ECO:0007669"/>
    <property type="project" value="InterPro"/>
</dbReference>
<proteinExistence type="predicted"/>
<dbReference type="GO" id="GO:0000775">
    <property type="term" value="C:chromosome, centromeric region"/>
    <property type="evidence" value="ECO:0007669"/>
    <property type="project" value="InterPro"/>
</dbReference>
<sequence>MGQKLRLANWQIAQANSHMLAERNLGRDRLKSLQHQFACSRPIIIAKISELEVWRCSYSGWKFSWSQLITLLLAINQSPMIVFLVPKCRPRSCYAAPPTVPVRILSMAQGVKRWEMDLLPLPSLEHIFPHLCVRKVAHRSSSDPKRRWSPVQAAVLSPILLLLNHIVSFLIFLKCRMHSIVFSDCFLCCLAVGSVQY</sequence>
<keyword evidence="1" id="KW-0812">Transmembrane</keyword>
<protein>
    <submittedName>
        <fullName evidence="2">Uncharacterized protein</fullName>
    </submittedName>
</protein>